<dbReference type="AlphaFoldDB" id="A0A9Q0RVJ7"/>
<name>A0A9Q0RVJ7_9DIPT</name>
<evidence type="ECO:0000313" key="5">
    <source>
        <dbReference type="EMBL" id="KAJ6633640.1"/>
    </source>
</evidence>
<reference evidence="5" key="1">
    <citation type="submission" date="2022-07" db="EMBL/GenBank/DDBJ databases">
        <authorList>
            <person name="Trinca V."/>
            <person name="Uliana J.V.C."/>
            <person name="Torres T.T."/>
            <person name="Ward R.J."/>
            <person name="Monesi N."/>
        </authorList>
    </citation>
    <scope>NUCLEOTIDE SEQUENCE</scope>
    <source>
        <strain evidence="5">HSMRA1968</strain>
        <tissue evidence="5">Whole embryos</tissue>
    </source>
</reference>
<keyword evidence="6" id="KW-1185">Reference proteome</keyword>
<keyword evidence="2" id="KW-0677">Repeat</keyword>
<dbReference type="OrthoDB" id="6630852at2759"/>
<dbReference type="GO" id="GO:0042302">
    <property type="term" value="F:structural constituent of cuticle"/>
    <property type="evidence" value="ECO:0007669"/>
    <property type="project" value="UniProtKB-KW"/>
</dbReference>
<evidence type="ECO:0000313" key="6">
    <source>
        <dbReference type="Proteomes" id="UP001151699"/>
    </source>
</evidence>
<feature type="non-terminal residue" evidence="5">
    <location>
        <position position="1"/>
    </location>
</feature>
<feature type="region of interest" description="Disordered" evidence="3">
    <location>
        <begin position="236"/>
        <end position="264"/>
    </location>
</feature>
<dbReference type="PANTHER" id="PTHR39068">
    <property type="entry name" value="LARVAL/PUPAL CUTICLE PROTEIN H1C-LIKE PROTEIN-RELATED"/>
    <property type="match status" value="1"/>
</dbReference>
<dbReference type="PANTHER" id="PTHR39068:SF2">
    <property type="entry name" value="MIP24391P"/>
    <property type="match status" value="1"/>
</dbReference>
<dbReference type="Pfam" id="PF11018">
    <property type="entry name" value="Cuticle_3"/>
    <property type="match status" value="1"/>
</dbReference>
<protein>
    <submittedName>
        <fullName evidence="5">Larval/pupal cuticle protein H1C</fullName>
    </submittedName>
</protein>
<gene>
    <name evidence="5" type="primary">LPCP-22</name>
    <name evidence="5" type="ORF">Bhyg_16844</name>
</gene>
<evidence type="ECO:0000256" key="4">
    <source>
        <dbReference type="SAM" id="SignalP"/>
    </source>
</evidence>
<keyword evidence="1" id="KW-0193">Cuticle</keyword>
<organism evidence="5 6">
    <name type="scientific">Pseudolycoriella hygida</name>
    <dbReference type="NCBI Taxonomy" id="35572"/>
    <lineage>
        <taxon>Eukaryota</taxon>
        <taxon>Metazoa</taxon>
        <taxon>Ecdysozoa</taxon>
        <taxon>Arthropoda</taxon>
        <taxon>Hexapoda</taxon>
        <taxon>Insecta</taxon>
        <taxon>Pterygota</taxon>
        <taxon>Neoptera</taxon>
        <taxon>Endopterygota</taxon>
        <taxon>Diptera</taxon>
        <taxon>Nematocera</taxon>
        <taxon>Sciaroidea</taxon>
        <taxon>Sciaridae</taxon>
        <taxon>Pseudolycoriella</taxon>
    </lineage>
</organism>
<evidence type="ECO:0000256" key="1">
    <source>
        <dbReference type="ARBA" id="ARBA00022460"/>
    </source>
</evidence>
<dbReference type="EMBL" id="WJQU01001821">
    <property type="protein sequence ID" value="KAJ6633640.1"/>
    <property type="molecule type" value="Genomic_DNA"/>
</dbReference>
<sequence>MAFKILCTLAALSVAASNAGFIDSAYTRDVHSHHDEYAPVAKYAYSAPSVNHVYNTVKEIATHAPVQQYTAAPIHEVQYAPVQKTVEYTPVVHKNVHYDHHSTPSHTLAYPVKKIQAYAPIAKTISYAPAAVIEPVHHHEPTYQHTHESVERNHAGTVSHYGKTVSTPHSHVQKLDTRVTNEHYKVAAVPTVHYKVAPVVHHEAPEVHHYTHSTPVALEYSQPAPVQHHYTAPVQHQYSHSAPVQHHYSHSTPVQHHSHSAPIQHYTQSAPTQQYAHAAPVVAYNKAVKYSSADAVSHASFHSNDAQYS</sequence>
<dbReference type="InterPro" id="IPR022727">
    <property type="entry name" value="Cuticle_C1"/>
</dbReference>
<accession>A0A9Q0RVJ7</accession>
<dbReference type="Proteomes" id="UP001151699">
    <property type="component" value="Unassembled WGS sequence"/>
</dbReference>
<keyword evidence="4" id="KW-0732">Signal</keyword>
<feature type="signal peptide" evidence="4">
    <location>
        <begin position="1"/>
        <end position="19"/>
    </location>
</feature>
<comment type="caution">
    <text evidence="5">The sequence shown here is derived from an EMBL/GenBank/DDBJ whole genome shotgun (WGS) entry which is preliminary data.</text>
</comment>
<evidence type="ECO:0000256" key="2">
    <source>
        <dbReference type="ARBA" id="ARBA00022737"/>
    </source>
</evidence>
<evidence type="ECO:0000256" key="3">
    <source>
        <dbReference type="SAM" id="MobiDB-lite"/>
    </source>
</evidence>
<feature type="chain" id="PRO_5040348404" evidence="4">
    <location>
        <begin position="20"/>
        <end position="309"/>
    </location>
</feature>
<proteinExistence type="predicted"/>